<keyword evidence="2" id="KW-0812">Transmembrane</keyword>
<feature type="transmembrane region" description="Helical" evidence="2">
    <location>
        <begin position="341"/>
        <end position="363"/>
    </location>
</feature>
<dbReference type="PANTHER" id="PTHR45982">
    <property type="entry name" value="REGULATOR OF CHROMOSOME CONDENSATION"/>
    <property type="match status" value="1"/>
</dbReference>
<dbReference type="SUPFAM" id="SSF50985">
    <property type="entry name" value="RCC1/BLIP-II"/>
    <property type="match status" value="2"/>
</dbReference>
<sequence>MINVIVFASVYMSGCNDFGKLGQNSTKTFTTAFNKDEHFFAGKIRKIALGTSHGLYLNSQNQIFSWGDNRYNQAGSPTTVQYYPQHLPFFDDKNASDISTGWVHSVVLTTNGTVFGWGNNKLGQIRTDQFNNNPVIIDQDVQIKQILTGDFYTIIVKQDSFDVYGLIHKCMATLDFMNENKITYKYNTEWIFAGPSSVIFRANNQTYALGDNENAQFCTDSATCFIQPTKLDFDYEKVSLSSNHNVYIDKNKVFSCGSNASGQLVNIEEANAIQVQATLKGSIVLQKSGLLIYGEDTMGELGSQQKNYLHYKLQLGAVINHVYSNQDYTFLYGQEKATWKIVGISVLVGIIVVVILVFGWILYSCKKQQKTTKKEEMIKLVDIRAQA</sequence>
<dbReference type="Pfam" id="PF13540">
    <property type="entry name" value="RCC1_2"/>
    <property type="match status" value="2"/>
</dbReference>
<dbReference type="AlphaFoldDB" id="A0AA86P873"/>
<protein>
    <submittedName>
        <fullName evidence="3">LPXTG-motif cell wall anchor domain</fullName>
    </submittedName>
    <submittedName>
        <fullName evidence="4">LPXTG-motif_cell wall anchor domain</fullName>
    </submittedName>
</protein>
<evidence type="ECO:0000256" key="1">
    <source>
        <dbReference type="PROSITE-ProRule" id="PRU00235"/>
    </source>
</evidence>
<keyword evidence="2" id="KW-0472">Membrane</keyword>
<comment type="caution">
    <text evidence="3">The sequence shown here is derived from an EMBL/GenBank/DDBJ whole genome shotgun (WGS) entry which is preliminary data.</text>
</comment>
<reference evidence="4 5" key="2">
    <citation type="submission" date="2024-07" db="EMBL/GenBank/DDBJ databases">
        <authorList>
            <person name="Akdeniz Z."/>
        </authorList>
    </citation>
    <scope>NUCLEOTIDE SEQUENCE [LARGE SCALE GENOMIC DNA]</scope>
</reference>
<dbReference type="Gene3D" id="2.130.10.30">
    <property type="entry name" value="Regulator of chromosome condensation 1/beta-lactamase-inhibitor protein II"/>
    <property type="match status" value="2"/>
</dbReference>
<proteinExistence type="predicted"/>
<reference evidence="3" key="1">
    <citation type="submission" date="2023-06" db="EMBL/GenBank/DDBJ databases">
        <authorList>
            <person name="Kurt Z."/>
        </authorList>
    </citation>
    <scope>NUCLEOTIDE SEQUENCE</scope>
</reference>
<feature type="repeat" description="RCC1" evidence="1">
    <location>
        <begin position="61"/>
        <end position="111"/>
    </location>
</feature>
<dbReference type="InterPro" id="IPR051553">
    <property type="entry name" value="Ran_GTPase-activating"/>
</dbReference>
<evidence type="ECO:0000256" key="2">
    <source>
        <dbReference type="SAM" id="Phobius"/>
    </source>
</evidence>
<accession>A0AA86P873</accession>
<dbReference type="PANTHER" id="PTHR45982:SF1">
    <property type="entry name" value="REGULATOR OF CHROMOSOME CONDENSATION"/>
    <property type="match status" value="1"/>
</dbReference>
<organism evidence="3">
    <name type="scientific">Hexamita inflata</name>
    <dbReference type="NCBI Taxonomy" id="28002"/>
    <lineage>
        <taxon>Eukaryota</taxon>
        <taxon>Metamonada</taxon>
        <taxon>Diplomonadida</taxon>
        <taxon>Hexamitidae</taxon>
        <taxon>Hexamitinae</taxon>
        <taxon>Hexamita</taxon>
    </lineage>
</organism>
<evidence type="ECO:0000313" key="3">
    <source>
        <dbReference type="EMBL" id="CAI9933854.1"/>
    </source>
</evidence>
<name>A0AA86P873_9EUKA</name>
<keyword evidence="2" id="KW-1133">Transmembrane helix</keyword>
<feature type="repeat" description="RCC1" evidence="1">
    <location>
        <begin position="112"/>
        <end position="159"/>
    </location>
</feature>
<gene>
    <name evidence="3" type="ORF">HINF_LOCUS21499</name>
    <name evidence="4" type="ORF">HINF_LOCUS77709</name>
</gene>
<dbReference type="InterPro" id="IPR009091">
    <property type="entry name" value="RCC1/BLIP-II"/>
</dbReference>
<evidence type="ECO:0000313" key="5">
    <source>
        <dbReference type="Proteomes" id="UP001642409"/>
    </source>
</evidence>
<keyword evidence="5" id="KW-1185">Reference proteome</keyword>
<dbReference type="EMBL" id="CATOUU010000552">
    <property type="protein sequence ID" value="CAI9933854.1"/>
    <property type="molecule type" value="Genomic_DNA"/>
</dbReference>
<evidence type="ECO:0000313" key="4">
    <source>
        <dbReference type="EMBL" id="CAL6113868.1"/>
    </source>
</evidence>
<dbReference type="InterPro" id="IPR000408">
    <property type="entry name" value="Reg_chr_condens"/>
</dbReference>
<dbReference type="EMBL" id="CAXDID020000778">
    <property type="protein sequence ID" value="CAL6113868.1"/>
    <property type="molecule type" value="Genomic_DNA"/>
</dbReference>
<dbReference type="PROSITE" id="PS50012">
    <property type="entry name" value="RCC1_3"/>
    <property type="match status" value="2"/>
</dbReference>
<dbReference type="PRINTS" id="PR00633">
    <property type="entry name" value="RCCNDNSATION"/>
</dbReference>
<dbReference type="Proteomes" id="UP001642409">
    <property type="component" value="Unassembled WGS sequence"/>
</dbReference>